<organism evidence="2 3">
    <name type="scientific">Variovorax paradoxus</name>
    <dbReference type="NCBI Taxonomy" id="34073"/>
    <lineage>
        <taxon>Bacteria</taxon>
        <taxon>Pseudomonadati</taxon>
        <taxon>Pseudomonadota</taxon>
        <taxon>Betaproteobacteria</taxon>
        <taxon>Burkholderiales</taxon>
        <taxon>Comamonadaceae</taxon>
        <taxon>Variovorax</taxon>
    </lineage>
</organism>
<evidence type="ECO:0000313" key="2">
    <source>
        <dbReference type="EMBL" id="KLN57180.1"/>
    </source>
</evidence>
<dbReference type="AlphaFoldDB" id="A0A0H2MK52"/>
<dbReference type="PATRIC" id="fig|34073.19.peg.1936"/>
<gene>
    <name evidence="2" type="ORF">VPARA_18890</name>
</gene>
<keyword evidence="1" id="KW-1133">Transmembrane helix</keyword>
<reference evidence="2 3" key="1">
    <citation type="submission" date="2015-03" db="EMBL/GenBank/DDBJ databases">
        <title>Genome sequence of Variovorax paradoxus TBEA6.</title>
        <authorList>
            <person name="Poehlein A."/>
            <person name="Schuldes J."/>
            <person name="Wuebbeler J.H."/>
            <person name="Hiessl S."/>
            <person name="Steinbuechel A."/>
            <person name="Daniel R."/>
        </authorList>
    </citation>
    <scope>NUCLEOTIDE SEQUENCE [LARGE SCALE GENOMIC DNA]</scope>
    <source>
        <strain evidence="2 3">TBEA6</strain>
    </source>
</reference>
<evidence type="ECO:0000313" key="3">
    <source>
        <dbReference type="Proteomes" id="UP000035170"/>
    </source>
</evidence>
<comment type="caution">
    <text evidence="2">The sequence shown here is derived from an EMBL/GenBank/DDBJ whole genome shotgun (WGS) entry which is preliminary data.</text>
</comment>
<feature type="transmembrane region" description="Helical" evidence="1">
    <location>
        <begin position="47"/>
        <end position="70"/>
    </location>
</feature>
<protein>
    <submittedName>
        <fullName evidence="2">Uncharacterized protein</fullName>
    </submittedName>
</protein>
<name>A0A0H2MK52_VARPD</name>
<keyword evidence="1" id="KW-0472">Membrane</keyword>
<proteinExistence type="predicted"/>
<dbReference type="Proteomes" id="UP000035170">
    <property type="component" value="Unassembled WGS sequence"/>
</dbReference>
<evidence type="ECO:0000256" key="1">
    <source>
        <dbReference type="SAM" id="Phobius"/>
    </source>
</evidence>
<accession>A0A0H2MK52</accession>
<sequence length="84" mass="9358">MKILIRPLCILVGALALSFLVAKVVLVPIGQWYEMNRAQSESDLSQAFVVALAVQALCVIAGGWLGDLAFRKWRHKQLGRQQRP</sequence>
<keyword evidence="1" id="KW-0812">Transmembrane</keyword>
<keyword evidence="3" id="KW-1185">Reference proteome</keyword>
<dbReference type="RefSeq" id="WP_047784272.1">
    <property type="nucleotide sequence ID" value="NZ_JZWI01000008.1"/>
</dbReference>
<dbReference type="EMBL" id="JZWI01000008">
    <property type="protein sequence ID" value="KLN57180.1"/>
    <property type="molecule type" value="Genomic_DNA"/>
</dbReference>